<dbReference type="PANTHER" id="PTHR44688:SF16">
    <property type="entry name" value="DNA-BINDING TRANSCRIPTIONAL ACTIVATOR DEVR_DOSR"/>
    <property type="match status" value="1"/>
</dbReference>
<name>A0A6G7XF61_9MICO</name>
<dbReference type="Gene3D" id="1.10.10.10">
    <property type="entry name" value="Winged helix-like DNA-binding domain superfamily/Winged helix DNA-binding domain"/>
    <property type="match status" value="1"/>
</dbReference>
<keyword evidence="3" id="KW-0804">Transcription</keyword>
<feature type="domain" description="HTH luxR-type" evidence="4">
    <location>
        <begin position="788"/>
        <end position="853"/>
    </location>
</feature>
<dbReference type="SMART" id="SM00421">
    <property type="entry name" value="HTH_LUXR"/>
    <property type="match status" value="1"/>
</dbReference>
<evidence type="ECO:0000313" key="6">
    <source>
        <dbReference type="Proteomes" id="UP000502677"/>
    </source>
</evidence>
<evidence type="ECO:0000313" key="5">
    <source>
        <dbReference type="EMBL" id="QIK63106.1"/>
    </source>
</evidence>
<evidence type="ECO:0000256" key="3">
    <source>
        <dbReference type="ARBA" id="ARBA00023163"/>
    </source>
</evidence>
<dbReference type="InterPro" id="IPR016032">
    <property type="entry name" value="Sig_transdc_resp-reg_C-effctor"/>
</dbReference>
<dbReference type="PRINTS" id="PR00038">
    <property type="entry name" value="HTHLUXR"/>
</dbReference>
<dbReference type="CDD" id="cd06170">
    <property type="entry name" value="LuxR_C_like"/>
    <property type="match status" value="1"/>
</dbReference>
<evidence type="ECO:0000259" key="4">
    <source>
        <dbReference type="PROSITE" id="PS50043"/>
    </source>
</evidence>
<dbReference type="PROSITE" id="PS50043">
    <property type="entry name" value="HTH_LUXR_2"/>
    <property type="match status" value="1"/>
</dbReference>
<dbReference type="InterPro" id="IPR011990">
    <property type="entry name" value="TPR-like_helical_dom_sf"/>
</dbReference>
<dbReference type="KEGG" id="lvi:G7068_07755"/>
<gene>
    <name evidence="5" type="ORF">G7068_07755</name>
</gene>
<dbReference type="Gene3D" id="1.25.40.10">
    <property type="entry name" value="Tetratricopeptide repeat domain"/>
    <property type="match status" value="1"/>
</dbReference>
<keyword evidence="2" id="KW-0238">DNA-binding</keyword>
<dbReference type="InterPro" id="IPR036388">
    <property type="entry name" value="WH-like_DNA-bd_sf"/>
</dbReference>
<accession>A0A6G7XF61</accession>
<dbReference type="Proteomes" id="UP000502677">
    <property type="component" value="Chromosome"/>
</dbReference>
<protein>
    <recommendedName>
        <fullName evidence="4">HTH luxR-type domain-containing protein</fullName>
    </recommendedName>
</protein>
<organism evidence="5 6">
    <name type="scientific">Leucobacter viscericola</name>
    <dbReference type="NCBI Taxonomy" id="2714935"/>
    <lineage>
        <taxon>Bacteria</taxon>
        <taxon>Bacillati</taxon>
        <taxon>Actinomycetota</taxon>
        <taxon>Actinomycetes</taxon>
        <taxon>Micrococcales</taxon>
        <taxon>Microbacteriaceae</taxon>
        <taxon>Leucobacter</taxon>
    </lineage>
</organism>
<dbReference type="GO" id="GO:0006355">
    <property type="term" value="P:regulation of DNA-templated transcription"/>
    <property type="evidence" value="ECO:0007669"/>
    <property type="project" value="InterPro"/>
</dbReference>
<keyword evidence="6" id="KW-1185">Reference proteome</keyword>
<evidence type="ECO:0000256" key="1">
    <source>
        <dbReference type="ARBA" id="ARBA00023015"/>
    </source>
</evidence>
<dbReference type="AlphaFoldDB" id="A0A6G7XF61"/>
<proteinExistence type="predicted"/>
<dbReference type="Pfam" id="PF00196">
    <property type="entry name" value="GerE"/>
    <property type="match status" value="1"/>
</dbReference>
<dbReference type="SUPFAM" id="SSF46894">
    <property type="entry name" value="C-terminal effector domain of the bipartite response regulators"/>
    <property type="match status" value="1"/>
</dbReference>
<dbReference type="EMBL" id="CP049863">
    <property type="protein sequence ID" value="QIK63106.1"/>
    <property type="molecule type" value="Genomic_DNA"/>
</dbReference>
<keyword evidence="1" id="KW-0805">Transcription regulation</keyword>
<dbReference type="InterPro" id="IPR000792">
    <property type="entry name" value="Tscrpt_reg_LuxR_C"/>
</dbReference>
<dbReference type="PANTHER" id="PTHR44688">
    <property type="entry name" value="DNA-BINDING TRANSCRIPTIONAL ACTIVATOR DEVR_DOSR"/>
    <property type="match status" value="1"/>
</dbReference>
<dbReference type="RefSeq" id="WP_166290825.1">
    <property type="nucleotide sequence ID" value="NZ_CP049863.1"/>
</dbReference>
<dbReference type="PROSITE" id="PS00622">
    <property type="entry name" value="HTH_LUXR_1"/>
    <property type="match status" value="1"/>
</dbReference>
<dbReference type="GO" id="GO:0003677">
    <property type="term" value="F:DNA binding"/>
    <property type="evidence" value="ECO:0007669"/>
    <property type="project" value="UniProtKB-KW"/>
</dbReference>
<reference evidence="5 6" key="1">
    <citation type="submission" date="2020-03" db="EMBL/GenBank/DDBJ databases">
        <title>Leucobacter sp. nov., isolated from beetles.</title>
        <authorList>
            <person name="Hyun D.-W."/>
            <person name="Bae J.-W."/>
        </authorList>
    </citation>
    <scope>NUCLEOTIDE SEQUENCE [LARGE SCALE GENOMIC DNA]</scope>
    <source>
        <strain evidence="5 6">HDW9C</strain>
    </source>
</reference>
<sequence>MIGRSRELRTAIDLVINGESVNVVGVRLSGRTTFLAELSRKLEEQGWNVVSVQGIVSLSSNPLTALQLANIQEDSASAATTTLGKFSEGLRHLASRPKTAIVIDDWNDIDEASWGIIDHTRRTTGCSVVMTRLTGTTSSFTPTGLAGSSADASFVVSLPQLRFDELEQVLMARLGAPLDLASTGAIFRKTNGVIGLAVAIADAAVRESRMRNIDGVWTAVQDLWSDGIAGLVEGYLEPLDANDVDALEMLSMIGTVDSSTLEELIDWSTVETLEERSYLSFYATQGSELATVQPPLLVDYFRHLPMSARRRRLRAHVSSHLGGEAIPNTFQNPSLLASSEQQSQADAHFARLSNEQLGARWLVTKAEWDSNPSQETALAYVLALLALNDPGSQVSGVFDAAQEEDSGEQTAVAFAITHAMWIGIYKGDLDAGLSALKKTGRKHPKYSRVTSATAVLLETSMRDVPADFHELFEGTDGVSEWVVARVVEAQMFVLNAAGRFEDSIKIFERHPNTEQGTAYIPSAQYGLALLGDGRHADSLTWSLRAYDEARVALDLAAACQHGYVAALALVGQGDYEQASGILATILSAGAHAPFVRVNRISILNLAGVLAVRRGRQEMGEAYAREALALGSGPGPYPGQSPAWLQGHLLAFAGQITEAVQILRAESLDQWQRGFRVASLFAETAALDLEYSPEESARVRKLATEVDGTYFSAHLDYLDATHTEDPEALLDSASALATTGRPGLALNAVETAVKKLQHLGRNEEAHAALEHGAHLASTFSDSQFDTAHLKTAAVKLTDRERETVALVLEGMTNQQIAAKLVVSVRTVESHVHRVMRKVGVKSRHDLKERLGSSLEFD</sequence>
<evidence type="ECO:0000256" key="2">
    <source>
        <dbReference type="ARBA" id="ARBA00023125"/>
    </source>
</evidence>